<dbReference type="GO" id="GO:0008270">
    <property type="term" value="F:zinc ion binding"/>
    <property type="evidence" value="ECO:0007669"/>
    <property type="project" value="UniProtKB-KW"/>
</dbReference>
<sequence length="259" mass="27886">MRLARGKISLEEMNIENTRIRRAQAGGLLIEIPGGDEAGAKAEALVGRLREVLAESTYKDDVSVVRPVRRAEIRLIDIDQSVTSEEVIAAVASRGQVPTVDIRTGPFRLGRGGINTVWVQYPLQCANRLISEGRVRIGRSSADVVALAKRRLQCFRCLAVGHTRANCQSLTDRSTWCFQCGSDGHRASGCRLPPKCPVCASRGLGSGHRAGAPECIPFNGRGQAPNGDDTRLNTERTSVGADRGAPTPVDEQVSMEVDG</sequence>
<accession>A0A151J8A4</accession>
<dbReference type="AlphaFoldDB" id="A0A151J8A4"/>
<dbReference type="InterPro" id="IPR001878">
    <property type="entry name" value="Znf_CCHC"/>
</dbReference>
<feature type="domain" description="CCHC-type" evidence="3">
    <location>
        <begin position="177"/>
        <end position="191"/>
    </location>
</feature>
<keyword evidence="1" id="KW-0862">Zinc</keyword>
<name>A0A151J8A4_9HYME</name>
<dbReference type="PROSITE" id="PS50158">
    <property type="entry name" value="ZF_CCHC"/>
    <property type="match status" value="1"/>
</dbReference>
<dbReference type="InterPro" id="IPR036875">
    <property type="entry name" value="Znf_CCHC_sf"/>
</dbReference>
<evidence type="ECO:0000256" key="2">
    <source>
        <dbReference type="SAM" id="MobiDB-lite"/>
    </source>
</evidence>
<evidence type="ECO:0000256" key="1">
    <source>
        <dbReference type="PROSITE-ProRule" id="PRU00047"/>
    </source>
</evidence>
<dbReference type="EMBL" id="KQ979548">
    <property type="protein sequence ID" value="KYN21056.1"/>
    <property type="molecule type" value="Genomic_DNA"/>
</dbReference>
<evidence type="ECO:0000313" key="4">
    <source>
        <dbReference type="EMBL" id="KYN21056.1"/>
    </source>
</evidence>
<reference evidence="4 5" key="1">
    <citation type="submission" date="2015-09" db="EMBL/GenBank/DDBJ databases">
        <title>Trachymyrmex cornetzi WGS genome.</title>
        <authorList>
            <person name="Nygaard S."/>
            <person name="Hu H."/>
            <person name="Boomsma J."/>
            <person name="Zhang G."/>
        </authorList>
    </citation>
    <scope>NUCLEOTIDE SEQUENCE [LARGE SCALE GENOMIC DNA]</scope>
    <source>
        <strain evidence="4">Tcor2-1</strain>
        <tissue evidence="4">Whole body</tissue>
    </source>
</reference>
<protein>
    <recommendedName>
        <fullName evidence="3">CCHC-type domain-containing protein</fullName>
    </recommendedName>
</protein>
<evidence type="ECO:0000259" key="3">
    <source>
        <dbReference type="PROSITE" id="PS50158"/>
    </source>
</evidence>
<proteinExistence type="predicted"/>
<gene>
    <name evidence="4" type="ORF">ALC57_06552</name>
</gene>
<keyword evidence="1" id="KW-0479">Metal-binding</keyword>
<dbReference type="Gene3D" id="4.10.60.10">
    <property type="entry name" value="Zinc finger, CCHC-type"/>
    <property type="match status" value="1"/>
</dbReference>
<organism evidence="4 5">
    <name type="scientific">Trachymyrmex cornetzi</name>
    <dbReference type="NCBI Taxonomy" id="471704"/>
    <lineage>
        <taxon>Eukaryota</taxon>
        <taxon>Metazoa</taxon>
        <taxon>Ecdysozoa</taxon>
        <taxon>Arthropoda</taxon>
        <taxon>Hexapoda</taxon>
        <taxon>Insecta</taxon>
        <taxon>Pterygota</taxon>
        <taxon>Neoptera</taxon>
        <taxon>Endopterygota</taxon>
        <taxon>Hymenoptera</taxon>
        <taxon>Apocrita</taxon>
        <taxon>Aculeata</taxon>
        <taxon>Formicoidea</taxon>
        <taxon>Formicidae</taxon>
        <taxon>Myrmicinae</taxon>
        <taxon>Trachymyrmex</taxon>
    </lineage>
</organism>
<evidence type="ECO:0000313" key="5">
    <source>
        <dbReference type="Proteomes" id="UP000078492"/>
    </source>
</evidence>
<keyword evidence="1" id="KW-0863">Zinc-finger</keyword>
<dbReference type="Proteomes" id="UP000078492">
    <property type="component" value="Unassembled WGS sequence"/>
</dbReference>
<feature type="region of interest" description="Disordered" evidence="2">
    <location>
        <begin position="217"/>
        <end position="259"/>
    </location>
</feature>
<dbReference type="SUPFAM" id="SSF57756">
    <property type="entry name" value="Retrovirus zinc finger-like domains"/>
    <property type="match status" value="1"/>
</dbReference>
<keyword evidence="5" id="KW-1185">Reference proteome</keyword>
<dbReference type="GO" id="GO:0003676">
    <property type="term" value="F:nucleic acid binding"/>
    <property type="evidence" value="ECO:0007669"/>
    <property type="project" value="InterPro"/>
</dbReference>
<dbReference type="SMART" id="SM00343">
    <property type="entry name" value="ZnF_C2HC"/>
    <property type="match status" value="2"/>
</dbReference>
<dbReference type="STRING" id="471704.A0A151J8A4"/>